<evidence type="ECO:0000256" key="3">
    <source>
        <dbReference type="ARBA" id="ARBA00023125"/>
    </source>
</evidence>
<feature type="compositionally biased region" description="Low complexity" evidence="6">
    <location>
        <begin position="105"/>
        <end position="122"/>
    </location>
</feature>
<dbReference type="PROSITE" id="PS00463">
    <property type="entry name" value="ZN2_CY6_FUNGAL_1"/>
    <property type="match status" value="1"/>
</dbReference>
<feature type="region of interest" description="Disordered" evidence="6">
    <location>
        <begin position="178"/>
        <end position="217"/>
    </location>
</feature>
<evidence type="ECO:0000259" key="7">
    <source>
        <dbReference type="PROSITE" id="PS00463"/>
    </source>
</evidence>
<feature type="region of interest" description="Disordered" evidence="6">
    <location>
        <begin position="1"/>
        <end position="38"/>
    </location>
</feature>
<comment type="caution">
    <text evidence="8">The sequence shown here is derived from an EMBL/GenBank/DDBJ whole genome shotgun (WGS) entry which is preliminary data.</text>
</comment>
<feature type="region of interest" description="Disordered" evidence="6">
    <location>
        <begin position="72"/>
        <end position="141"/>
    </location>
</feature>
<gene>
    <name evidence="8" type="ORF">QBC40DRAFT_199843</name>
</gene>
<dbReference type="InterPro" id="IPR001138">
    <property type="entry name" value="Zn2Cys6_DnaBD"/>
</dbReference>
<keyword evidence="3" id="KW-0238">DNA-binding</keyword>
<feature type="compositionally biased region" description="Pro residues" evidence="6">
    <location>
        <begin position="185"/>
        <end position="195"/>
    </location>
</feature>
<evidence type="ECO:0000313" key="8">
    <source>
        <dbReference type="EMBL" id="KAK4200792.1"/>
    </source>
</evidence>
<keyword evidence="9" id="KW-1185">Reference proteome</keyword>
<protein>
    <recommendedName>
        <fullName evidence="7">Zn(2)-C6 fungal-type domain-containing protein</fullName>
    </recommendedName>
</protein>
<dbReference type="Gene3D" id="4.10.240.10">
    <property type="entry name" value="Zn(2)-C6 fungal-type DNA-binding domain"/>
    <property type="match status" value="1"/>
</dbReference>
<keyword evidence="2" id="KW-0805">Transcription regulation</keyword>
<dbReference type="GO" id="GO:0000981">
    <property type="term" value="F:DNA-binding transcription factor activity, RNA polymerase II-specific"/>
    <property type="evidence" value="ECO:0007669"/>
    <property type="project" value="InterPro"/>
</dbReference>
<dbReference type="GO" id="GO:0005634">
    <property type="term" value="C:nucleus"/>
    <property type="evidence" value="ECO:0007669"/>
    <property type="project" value="UniProtKB-SubCell"/>
</dbReference>
<accession>A0AAN6XLQ2</accession>
<keyword evidence="5" id="KW-0539">Nucleus</keyword>
<feature type="compositionally biased region" description="Basic residues" evidence="6">
    <location>
        <begin position="87"/>
        <end position="97"/>
    </location>
</feature>
<evidence type="ECO:0000256" key="2">
    <source>
        <dbReference type="ARBA" id="ARBA00023015"/>
    </source>
</evidence>
<dbReference type="Proteomes" id="UP001303160">
    <property type="component" value="Unassembled WGS sequence"/>
</dbReference>
<evidence type="ECO:0000256" key="4">
    <source>
        <dbReference type="ARBA" id="ARBA00023163"/>
    </source>
</evidence>
<evidence type="ECO:0000313" key="9">
    <source>
        <dbReference type="Proteomes" id="UP001303160"/>
    </source>
</evidence>
<name>A0AAN6XLQ2_9PEZI</name>
<dbReference type="InterPro" id="IPR051089">
    <property type="entry name" value="prtT"/>
</dbReference>
<evidence type="ECO:0000256" key="5">
    <source>
        <dbReference type="ARBA" id="ARBA00023242"/>
    </source>
</evidence>
<feature type="domain" description="Zn(2)-C6 fungal-type" evidence="7">
    <location>
        <begin position="39"/>
        <end position="69"/>
    </location>
</feature>
<dbReference type="PANTHER" id="PTHR31845">
    <property type="entry name" value="FINGER DOMAIN PROTEIN, PUTATIVE-RELATED"/>
    <property type="match status" value="1"/>
</dbReference>
<keyword evidence="4" id="KW-0804">Transcription</keyword>
<organism evidence="8 9">
    <name type="scientific">Triangularia verruculosa</name>
    <dbReference type="NCBI Taxonomy" id="2587418"/>
    <lineage>
        <taxon>Eukaryota</taxon>
        <taxon>Fungi</taxon>
        <taxon>Dikarya</taxon>
        <taxon>Ascomycota</taxon>
        <taxon>Pezizomycotina</taxon>
        <taxon>Sordariomycetes</taxon>
        <taxon>Sordariomycetidae</taxon>
        <taxon>Sordariales</taxon>
        <taxon>Podosporaceae</taxon>
        <taxon>Triangularia</taxon>
    </lineage>
</organism>
<sequence>MPNLGEEAPVTNDSTTTSLKPKGPRRRAPNRTVDGGPPACVKCHGFKMRCIRQPNQKDCNRCINAKIECVPREPGSVGRPRLPRPPGWKRSHYKKGRRLGDQPIPSASAEADLESEAPSPSAQSLPPGSTSPPKTSAPARYGGPLIGLAGYNALLPNFDDLPSGAPTTTTSASLYTTSTFKAPEHPPPPPHPLLPPLHSLQSHPQPPPAPRPPDEDPIEQLTRLQLEIYQHHNAAKKTEPSARGKLQATKSPLDPIDTTWIKHLFHCASLFLTILSSFPTNHPPDTATYLMLISIYTRLLQTFDLLASSISTYILHPDPKSSEEDNRDFQRGLRKSVEITIGGVGVPISFEETSLQAELVAQQGVLSLVKKIGGLVVRLVGMEGEMAVERGALEGVKKLEGRVRVRF</sequence>
<dbReference type="AlphaFoldDB" id="A0AAN6XLQ2"/>
<evidence type="ECO:0000256" key="1">
    <source>
        <dbReference type="ARBA" id="ARBA00004123"/>
    </source>
</evidence>
<dbReference type="InterPro" id="IPR036864">
    <property type="entry name" value="Zn2-C6_fun-type_DNA-bd_sf"/>
</dbReference>
<feature type="compositionally biased region" description="Polar residues" evidence="6">
    <location>
        <begin position="123"/>
        <end position="134"/>
    </location>
</feature>
<evidence type="ECO:0000256" key="6">
    <source>
        <dbReference type="SAM" id="MobiDB-lite"/>
    </source>
</evidence>
<dbReference type="GO" id="GO:0008270">
    <property type="term" value="F:zinc ion binding"/>
    <property type="evidence" value="ECO:0007669"/>
    <property type="project" value="InterPro"/>
</dbReference>
<dbReference type="CDD" id="cd00067">
    <property type="entry name" value="GAL4"/>
    <property type="match status" value="1"/>
</dbReference>
<dbReference type="SUPFAM" id="SSF57701">
    <property type="entry name" value="Zn2/Cys6 DNA-binding domain"/>
    <property type="match status" value="1"/>
</dbReference>
<feature type="non-terminal residue" evidence="8">
    <location>
        <position position="407"/>
    </location>
</feature>
<reference evidence="8" key="2">
    <citation type="submission" date="2023-05" db="EMBL/GenBank/DDBJ databases">
        <authorList>
            <consortium name="Lawrence Berkeley National Laboratory"/>
            <person name="Steindorff A."/>
            <person name="Hensen N."/>
            <person name="Bonometti L."/>
            <person name="Westerberg I."/>
            <person name="Brannstrom I.O."/>
            <person name="Guillou S."/>
            <person name="Cros-Aarteil S."/>
            <person name="Calhoun S."/>
            <person name="Haridas S."/>
            <person name="Kuo A."/>
            <person name="Mondo S."/>
            <person name="Pangilinan J."/>
            <person name="Riley R."/>
            <person name="Labutti K."/>
            <person name="Andreopoulos B."/>
            <person name="Lipzen A."/>
            <person name="Chen C."/>
            <person name="Yanf M."/>
            <person name="Daum C."/>
            <person name="Ng V."/>
            <person name="Clum A."/>
            <person name="Ohm R."/>
            <person name="Martin F."/>
            <person name="Silar P."/>
            <person name="Natvig D."/>
            <person name="Lalanne C."/>
            <person name="Gautier V."/>
            <person name="Ament-Velasquez S.L."/>
            <person name="Kruys A."/>
            <person name="Hutchinson M.I."/>
            <person name="Powell A.J."/>
            <person name="Barry K."/>
            <person name="Miller A.N."/>
            <person name="Grigoriev I.V."/>
            <person name="Debuchy R."/>
            <person name="Gladieux P."/>
            <person name="Thoren M.H."/>
            <person name="Johannesson H."/>
        </authorList>
    </citation>
    <scope>NUCLEOTIDE SEQUENCE</scope>
    <source>
        <strain evidence="8">CBS 315.58</strain>
    </source>
</reference>
<dbReference type="PANTHER" id="PTHR31845:SF19">
    <property type="entry name" value="TRANSCRIPTION FACTOR DOMAIN-CONTAINING PROTEIN"/>
    <property type="match status" value="1"/>
</dbReference>
<dbReference type="EMBL" id="MU863915">
    <property type="protein sequence ID" value="KAK4200792.1"/>
    <property type="molecule type" value="Genomic_DNA"/>
</dbReference>
<dbReference type="GO" id="GO:0000976">
    <property type="term" value="F:transcription cis-regulatory region binding"/>
    <property type="evidence" value="ECO:0007669"/>
    <property type="project" value="TreeGrafter"/>
</dbReference>
<proteinExistence type="predicted"/>
<comment type="subcellular location">
    <subcellularLocation>
        <location evidence="1">Nucleus</location>
    </subcellularLocation>
</comment>
<reference evidence="8" key="1">
    <citation type="journal article" date="2023" name="Mol. Phylogenet. Evol.">
        <title>Genome-scale phylogeny and comparative genomics of the fungal order Sordariales.</title>
        <authorList>
            <person name="Hensen N."/>
            <person name="Bonometti L."/>
            <person name="Westerberg I."/>
            <person name="Brannstrom I.O."/>
            <person name="Guillou S."/>
            <person name="Cros-Aarteil S."/>
            <person name="Calhoun S."/>
            <person name="Haridas S."/>
            <person name="Kuo A."/>
            <person name="Mondo S."/>
            <person name="Pangilinan J."/>
            <person name="Riley R."/>
            <person name="LaButti K."/>
            <person name="Andreopoulos B."/>
            <person name="Lipzen A."/>
            <person name="Chen C."/>
            <person name="Yan M."/>
            <person name="Daum C."/>
            <person name="Ng V."/>
            <person name="Clum A."/>
            <person name="Steindorff A."/>
            <person name="Ohm R.A."/>
            <person name="Martin F."/>
            <person name="Silar P."/>
            <person name="Natvig D.O."/>
            <person name="Lalanne C."/>
            <person name="Gautier V."/>
            <person name="Ament-Velasquez S.L."/>
            <person name="Kruys A."/>
            <person name="Hutchinson M.I."/>
            <person name="Powell A.J."/>
            <person name="Barry K."/>
            <person name="Miller A.N."/>
            <person name="Grigoriev I.V."/>
            <person name="Debuchy R."/>
            <person name="Gladieux P."/>
            <person name="Hiltunen Thoren M."/>
            <person name="Johannesson H."/>
        </authorList>
    </citation>
    <scope>NUCLEOTIDE SEQUENCE</scope>
    <source>
        <strain evidence="8">CBS 315.58</strain>
    </source>
</reference>